<name>A0ABD5XWZ6_9EURY</name>
<dbReference type="InterPro" id="IPR011050">
    <property type="entry name" value="Pectin_lyase_fold/virulence"/>
</dbReference>
<dbReference type="SUPFAM" id="SSF51126">
    <property type="entry name" value="Pectin lyase-like"/>
    <property type="match status" value="2"/>
</dbReference>
<evidence type="ECO:0000259" key="2">
    <source>
        <dbReference type="Pfam" id="PF13229"/>
    </source>
</evidence>
<organism evidence="3 4">
    <name type="scientific">Halobaculum litoreum</name>
    <dbReference type="NCBI Taxonomy" id="3031998"/>
    <lineage>
        <taxon>Archaea</taxon>
        <taxon>Methanobacteriati</taxon>
        <taxon>Methanobacteriota</taxon>
        <taxon>Stenosarchaea group</taxon>
        <taxon>Halobacteria</taxon>
        <taxon>Halobacteriales</taxon>
        <taxon>Haloferacaceae</taxon>
        <taxon>Halobaculum</taxon>
    </lineage>
</organism>
<evidence type="ECO:0000313" key="4">
    <source>
        <dbReference type="Proteomes" id="UP001596368"/>
    </source>
</evidence>
<accession>A0ABD5XWZ6</accession>
<feature type="region of interest" description="Disordered" evidence="1">
    <location>
        <begin position="45"/>
        <end position="68"/>
    </location>
</feature>
<proteinExistence type="predicted"/>
<dbReference type="Pfam" id="PF13229">
    <property type="entry name" value="Beta_helix"/>
    <property type="match status" value="2"/>
</dbReference>
<reference evidence="3 4" key="1">
    <citation type="journal article" date="2019" name="Int. J. Syst. Evol. Microbiol.">
        <title>The Global Catalogue of Microorganisms (GCM) 10K type strain sequencing project: providing services to taxonomists for standard genome sequencing and annotation.</title>
        <authorList>
            <consortium name="The Broad Institute Genomics Platform"/>
            <consortium name="The Broad Institute Genome Sequencing Center for Infectious Disease"/>
            <person name="Wu L."/>
            <person name="Ma J."/>
        </authorList>
    </citation>
    <scope>NUCLEOTIDE SEQUENCE [LARGE SCALE GENOMIC DNA]</scope>
    <source>
        <strain evidence="3 4">DT92</strain>
    </source>
</reference>
<feature type="compositionally biased region" description="Low complexity" evidence="1">
    <location>
        <begin position="621"/>
        <end position="656"/>
    </location>
</feature>
<dbReference type="Proteomes" id="UP001596368">
    <property type="component" value="Unassembled WGS sequence"/>
</dbReference>
<dbReference type="InterPro" id="IPR006626">
    <property type="entry name" value="PbH1"/>
</dbReference>
<dbReference type="InterPro" id="IPR012334">
    <property type="entry name" value="Pectin_lyas_fold"/>
</dbReference>
<feature type="domain" description="Right handed beta helix" evidence="2">
    <location>
        <begin position="144"/>
        <end position="300"/>
    </location>
</feature>
<gene>
    <name evidence="3" type="ORF">ACFQRB_17345</name>
</gene>
<feature type="region of interest" description="Disordered" evidence="1">
    <location>
        <begin position="621"/>
        <end position="666"/>
    </location>
</feature>
<dbReference type="SMART" id="SM00710">
    <property type="entry name" value="PbH1"/>
    <property type="match status" value="13"/>
</dbReference>
<dbReference type="EMBL" id="JBHSZG010000002">
    <property type="protein sequence ID" value="MFC7137747.1"/>
    <property type="molecule type" value="Genomic_DNA"/>
</dbReference>
<evidence type="ECO:0000256" key="1">
    <source>
        <dbReference type="SAM" id="MobiDB-lite"/>
    </source>
</evidence>
<evidence type="ECO:0000313" key="3">
    <source>
        <dbReference type="EMBL" id="MFC7137747.1"/>
    </source>
</evidence>
<feature type="domain" description="Right handed beta helix" evidence="2">
    <location>
        <begin position="535"/>
        <end position="613"/>
    </location>
</feature>
<sequence>MGPLRGSSSALVVIVVAAIAVTAPAVGALGTAGVAPQSIGTAVGIGPPVPVPDPGSGDDARRGGGGVPTKIDACRAITEPGRYVLVADLSMRGSKPCLHVRASDVTIDGDGHTVSGDGSPDSMGLLVFEGERGGDAPDDTPLENVTVSDLRFSGFADAVRVGDDDAMGTQVTLAGVAVANSQGGISMLESEDSTLRNVTVEGGRFGVYLLEVRDLLARNLTVRSADTGVFLSDTVSDSRFVDLTAVGNGEGVYLSDSVSDNAFVRARVVDNEGPGIRFADSGDNTVRDSVVRDNGDSGVVSDPAYREAFVNVTVANNAGPEFRVEEGEDPFRVRDVTVGDRFVLAPGSGEPTAFAGGVGVVATGEVPGGLDGTLVGEAGLAVRNVGAPVEVGVALDDAAATDVSLWANHDGSWVRMPNARVVDDRLVGTVAEDGVVVALQDGTDQTDGGSATQIDSCTAITEPGRYELTGDVGSDAADTCIDVRASDVTLDGNGYTVAGPGTGVEDSLGLRVLSPTDDERLTNVTVRGVRLSDWAAGVQAGPPVDSPGPRVEFVDVTVADTGGILLYGTDDSVLRNVTVTDGDTGMYVWETSNLTVEDSTVSDNDGRGLFLAQVVEDSQFRGSPSSATTAAASTSARTPRTTSSGTRRSVTTVSTACGSPTPSTTS</sequence>
<comment type="caution">
    <text evidence="3">The sequence shown here is derived from an EMBL/GenBank/DDBJ whole genome shotgun (WGS) entry which is preliminary data.</text>
</comment>
<dbReference type="AlphaFoldDB" id="A0ABD5XWZ6"/>
<dbReference type="InterPro" id="IPR039448">
    <property type="entry name" value="Beta_helix"/>
</dbReference>
<keyword evidence="4" id="KW-1185">Reference proteome</keyword>
<dbReference type="Gene3D" id="2.160.20.10">
    <property type="entry name" value="Single-stranded right-handed beta-helix, Pectin lyase-like"/>
    <property type="match status" value="2"/>
</dbReference>
<feature type="compositionally biased region" description="Polar residues" evidence="1">
    <location>
        <begin position="657"/>
        <end position="666"/>
    </location>
</feature>
<protein>
    <submittedName>
        <fullName evidence="3">Right-handed parallel beta-helix repeat-containing protein</fullName>
    </submittedName>
</protein>